<feature type="domain" description="LexA repressor DNA-binding" evidence="15">
    <location>
        <begin position="2"/>
        <end position="62"/>
    </location>
</feature>
<feature type="site" description="Cleavage; by autolysis" evidence="12">
    <location>
        <begin position="89"/>
        <end position="90"/>
    </location>
</feature>
<evidence type="ECO:0000256" key="10">
    <source>
        <dbReference type="ARBA" id="ARBA00023204"/>
    </source>
</evidence>
<dbReference type="Pfam" id="PF01726">
    <property type="entry name" value="LexA_DNA_bind"/>
    <property type="match status" value="1"/>
</dbReference>
<evidence type="ECO:0000259" key="14">
    <source>
        <dbReference type="Pfam" id="PF00717"/>
    </source>
</evidence>
<comment type="similarity">
    <text evidence="1 12 13">Belongs to the peptidase S24 family.</text>
</comment>
<dbReference type="PRINTS" id="PR00726">
    <property type="entry name" value="LEXASERPTASE"/>
</dbReference>
<keyword evidence="10 12" id="KW-0234">DNA repair</keyword>
<evidence type="ECO:0000256" key="11">
    <source>
        <dbReference type="ARBA" id="ARBA00023236"/>
    </source>
</evidence>
<evidence type="ECO:0000256" key="9">
    <source>
        <dbReference type="ARBA" id="ARBA00023163"/>
    </source>
</evidence>
<dbReference type="InterPro" id="IPR050077">
    <property type="entry name" value="LexA_repressor"/>
</dbReference>
<evidence type="ECO:0000256" key="8">
    <source>
        <dbReference type="ARBA" id="ARBA00023125"/>
    </source>
</evidence>
<comment type="function">
    <text evidence="12">Represses a number of genes involved in the response to DNA damage (SOS response), including recA and lexA. In the presence of single-stranded DNA, RecA interacts with LexA causing an autocatalytic cleavage which disrupts the DNA-binding part of LexA, leading to derepression of the SOS regulon and eventually DNA repair.</text>
</comment>
<keyword evidence="16" id="KW-0645">Protease</keyword>
<reference evidence="16" key="1">
    <citation type="submission" date="2020-02" db="EMBL/GenBank/DDBJ databases">
        <authorList>
            <person name="Meier V. D."/>
        </authorList>
    </citation>
    <scope>NUCLEOTIDE SEQUENCE</scope>
    <source>
        <strain evidence="16">AVDCRST_MAG64</strain>
    </source>
</reference>
<dbReference type="EMBL" id="CADCUQ010001000">
    <property type="protein sequence ID" value="CAA9442521.1"/>
    <property type="molecule type" value="Genomic_DNA"/>
</dbReference>
<dbReference type="SUPFAM" id="SSF46785">
    <property type="entry name" value="Winged helix' DNA-binding domain"/>
    <property type="match status" value="1"/>
</dbReference>
<comment type="caution">
    <text evidence="12">Lacks conserved residue(s) required for the propagation of feature annotation.</text>
</comment>
<proteinExistence type="inferred from homology"/>
<comment type="subunit">
    <text evidence="12">Homodimer.</text>
</comment>
<dbReference type="EC" id="3.4.21.88" evidence="12"/>
<evidence type="ECO:0000256" key="7">
    <source>
        <dbReference type="ARBA" id="ARBA00023015"/>
    </source>
</evidence>
<dbReference type="GO" id="GO:0003677">
    <property type="term" value="F:DNA binding"/>
    <property type="evidence" value="ECO:0007669"/>
    <property type="project" value="UniProtKB-UniRule"/>
</dbReference>
<dbReference type="InterPro" id="IPR039418">
    <property type="entry name" value="LexA-like"/>
</dbReference>
<dbReference type="Gene3D" id="2.10.109.10">
    <property type="entry name" value="Umud Fragment, subunit A"/>
    <property type="match status" value="1"/>
</dbReference>
<dbReference type="GO" id="GO:0004252">
    <property type="term" value="F:serine-type endopeptidase activity"/>
    <property type="evidence" value="ECO:0007669"/>
    <property type="project" value="UniProtKB-UniRule"/>
</dbReference>
<comment type="catalytic activity">
    <reaction evidence="12">
        <text>Hydrolysis of Ala-|-Gly bond in repressor LexA.</text>
        <dbReference type="EC" id="3.4.21.88"/>
    </reaction>
</comment>
<organism evidence="16">
    <name type="scientific">uncultured Phycisphaerae bacterium</name>
    <dbReference type="NCBI Taxonomy" id="904963"/>
    <lineage>
        <taxon>Bacteria</taxon>
        <taxon>Pseudomonadati</taxon>
        <taxon>Planctomycetota</taxon>
        <taxon>Phycisphaerae</taxon>
        <taxon>environmental samples</taxon>
    </lineage>
</organism>
<evidence type="ECO:0000259" key="15">
    <source>
        <dbReference type="Pfam" id="PF01726"/>
    </source>
</evidence>
<dbReference type="InterPro" id="IPR006199">
    <property type="entry name" value="LexA_DNA-bd_dom"/>
</dbReference>
<dbReference type="GO" id="GO:0006281">
    <property type="term" value="P:DNA repair"/>
    <property type="evidence" value="ECO:0007669"/>
    <property type="project" value="UniProtKB-UniRule"/>
</dbReference>
<evidence type="ECO:0000256" key="4">
    <source>
        <dbReference type="ARBA" id="ARBA00022763"/>
    </source>
</evidence>
<keyword evidence="3 12" id="KW-0235">DNA replication</keyword>
<evidence type="ECO:0000256" key="6">
    <source>
        <dbReference type="ARBA" id="ARBA00022813"/>
    </source>
</evidence>
<keyword evidence="4 12" id="KW-0227">DNA damage</keyword>
<dbReference type="PANTHER" id="PTHR33516">
    <property type="entry name" value="LEXA REPRESSOR"/>
    <property type="match status" value="1"/>
</dbReference>
<evidence type="ECO:0000256" key="1">
    <source>
        <dbReference type="ARBA" id="ARBA00007484"/>
    </source>
</evidence>
<keyword evidence="6 12" id="KW-0068">Autocatalytic cleavage</keyword>
<protein>
    <recommendedName>
        <fullName evidence="12">LexA repressor</fullName>
        <ecNumber evidence="12">3.4.21.88</ecNumber>
    </recommendedName>
</protein>
<dbReference type="InterPro" id="IPR006200">
    <property type="entry name" value="LexA"/>
</dbReference>
<keyword evidence="9 12" id="KW-0804">Transcription</keyword>
<sequence length="203" mass="22910">MNLTPRQLDVLVAIRNYRHLNGYAPTMQELADQLGTSKVTIFEHVGALERKRVLKRDKHKARSLEIVADELLPDEERTTKLPMLGNIAAGAPIEAIENREDLDLETLFRSKHGVYVLKVRGESMIDDHLCDGDYVVIERRENARTGEQVVALIDGAEATLKRFYKEPGGKVRLQPANKSMEPRILEADRVKVQGVVIGVLRSY</sequence>
<dbReference type="GO" id="GO:0045892">
    <property type="term" value="P:negative regulation of DNA-templated transcription"/>
    <property type="evidence" value="ECO:0007669"/>
    <property type="project" value="UniProtKB-UniRule"/>
</dbReference>
<dbReference type="GO" id="GO:0006260">
    <property type="term" value="P:DNA replication"/>
    <property type="evidence" value="ECO:0007669"/>
    <property type="project" value="UniProtKB-UniRule"/>
</dbReference>
<dbReference type="HAMAP" id="MF_00015">
    <property type="entry name" value="LexA"/>
    <property type="match status" value="1"/>
</dbReference>
<feature type="active site" description="For autocatalytic cleavage activity" evidence="12">
    <location>
        <position position="123"/>
    </location>
</feature>
<dbReference type="InterPro" id="IPR006197">
    <property type="entry name" value="Peptidase_S24_LexA"/>
</dbReference>
<evidence type="ECO:0000256" key="5">
    <source>
        <dbReference type="ARBA" id="ARBA00022801"/>
    </source>
</evidence>
<name>A0A6J4QGA4_9BACT</name>
<keyword evidence="8 12" id="KW-0238">DNA-binding</keyword>
<gene>
    <name evidence="12" type="primary">lexA</name>
    <name evidence="16" type="ORF">AVDCRST_MAG64-4294</name>
</gene>
<dbReference type="Pfam" id="PF00717">
    <property type="entry name" value="Peptidase_S24"/>
    <property type="match status" value="1"/>
</dbReference>
<keyword evidence="7 12" id="KW-0805">Transcription regulation</keyword>
<evidence type="ECO:0000256" key="2">
    <source>
        <dbReference type="ARBA" id="ARBA00022491"/>
    </source>
</evidence>
<feature type="domain" description="Peptidase S24/S26A/S26B/S26C" evidence="14">
    <location>
        <begin position="82"/>
        <end position="197"/>
    </location>
</feature>
<dbReference type="SUPFAM" id="SSF51306">
    <property type="entry name" value="LexA/Signal peptidase"/>
    <property type="match status" value="1"/>
</dbReference>
<accession>A0A6J4QGA4</accession>
<feature type="active site" description="For autocatalytic cleavage activity" evidence="12">
    <location>
        <position position="161"/>
    </location>
</feature>
<keyword evidence="11 12" id="KW-0742">SOS response</keyword>
<dbReference type="Gene3D" id="1.10.10.10">
    <property type="entry name" value="Winged helix-like DNA-binding domain superfamily/Winged helix DNA-binding domain"/>
    <property type="match status" value="1"/>
</dbReference>
<dbReference type="GO" id="GO:0009432">
    <property type="term" value="P:SOS response"/>
    <property type="evidence" value="ECO:0007669"/>
    <property type="project" value="UniProtKB-UniRule"/>
</dbReference>
<dbReference type="GO" id="GO:0006508">
    <property type="term" value="P:proteolysis"/>
    <property type="evidence" value="ECO:0007669"/>
    <property type="project" value="UniProtKB-KW"/>
</dbReference>
<dbReference type="CDD" id="cd06529">
    <property type="entry name" value="S24_LexA-like"/>
    <property type="match status" value="1"/>
</dbReference>
<dbReference type="PANTHER" id="PTHR33516:SF2">
    <property type="entry name" value="LEXA REPRESSOR-RELATED"/>
    <property type="match status" value="1"/>
</dbReference>
<keyword evidence="2 12" id="KW-0678">Repressor</keyword>
<dbReference type="InterPro" id="IPR036286">
    <property type="entry name" value="LexA/Signal_pep-like_sf"/>
</dbReference>
<evidence type="ECO:0000313" key="16">
    <source>
        <dbReference type="EMBL" id="CAA9442521.1"/>
    </source>
</evidence>
<evidence type="ECO:0000256" key="3">
    <source>
        <dbReference type="ARBA" id="ARBA00022705"/>
    </source>
</evidence>
<dbReference type="AlphaFoldDB" id="A0A6J4QGA4"/>
<evidence type="ECO:0000256" key="13">
    <source>
        <dbReference type="RuleBase" id="RU003991"/>
    </source>
</evidence>
<keyword evidence="5 12" id="KW-0378">Hydrolase</keyword>
<dbReference type="NCBIfam" id="TIGR00498">
    <property type="entry name" value="lexA"/>
    <property type="match status" value="1"/>
</dbReference>
<evidence type="ECO:0000256" key="12">
    <source>
        <dbReference type="HAMAP-Rule" id="MF_00015"/>
    </source>
</evidence>
<dbReference type="InterPro" id="IPR015927">
    <property type="entry name" value="Peptidase_S24_S26A/B/C"/>
</dbReference>
<dbReference type="InterPro" id="IPR036388">
    <property type="entry name" value="WH-like_DNA-bd_sf"/>
</dbReference>
<dbReference type="InterPro" id="IPR036390">
    <property type="entry name" value="WH_DNA-bd_sf"/>
</dbReference>